<dbReference type="EMBL" id="JACONZ010000002">
    <property type="protein sequence ID" value="MBC5580884.1"/>
    <property type="molecule type" value="Genomic_DNA"/>
</dbReference>
<protein>
    <submittedName>
        <fullName evidence="1">Uncharacterized protein</fullName>
    </submittedName>
</protein>
<accession>A0A923KXP7</accession>
<keyword evidence="2" id="KW-1185">Reference proteome</keyword>
<evidence type="ECO:0000313" key="1">
    <source>
        <dbReference type="EMBL" id="MBC5580884.1"/>
    </source>
</evidence>
<gene>
    <name evidence="1" type="ORF">H8S23_05150</name>
</gene>
<comment type="caution">
    <text evidence="1">The sequence shown here is derived from an EMBL/GenBank/DDBJ whole genome shotgun (WGS) entry which is preliminary data.</text>
</comment>
<proteinExistence type="predicted"/>
<sequence length="199" mass="23136">MEKLSNKCPCNTPDCPHGGQCDYGCEKYVEWMTQIRASLEAYENTGLTPEEIERILDAYGRGMTLRTESGQRLEIIRDIPTSRLRELVRADWEVKKEQYMTEIEQHIQTLNVMQAQYSHIRRSEAEWQAVEAAKDAFREKQEREKGCESCCTEHTDWGEGGAHDFRIHGDTLSYFDHAFGWEGVNIRFCPMCGRMLTEK</sequence>
<dbReference type="RefSeq" id="WP_186887263.1">
    <property type="nucleotide sequence ID" value="NZ_JACONZ010000002.1"/>
</dbReference>
<organism evidence="1 2">
    <name type="scientific">Anaerofilum hominis</name>
    <dbReference type="NCBI Taxonomy" id="2763016"/>
    <lineage>
        <taxon>Bacteria</taxon>
        <taxon>Bacillati</taxon>
        <taxon>Bacillota</taxon>
        <taxon>Clostridia</taxon>
        <taxon>Eubacteriales</taxon>
        <taxon>Oscillospiraceae</taxon>
        <taxon>Anaerofilum</taxon>
    </lineage>
</organism>
<reference evidence="1" key="1">
    <citation type="submission" date="2020-08" db="EMBL/GenBank/DDBJ databases">
        <title>Genome public.</title>
        <authorList>
            <person name="Liu C."/>
            <person name="Sun Q."/>
        </authorList>
    </citation>
    <scope>NUCLEOTIDE SEQUENCE</scope>
    <source>
        <strain evidence="1">BX8</strain>
    </source>
</reference>
<dbReference type="Proteomes" id="UP000659630">
    <property type="component" value="Unassembled WGS sequence"/>
</dbReference>
<name>A0A923KXP7_9FIRM</name>
<dbReference type="AlphaFoldDB" id="A0A923KXP7"/>
<evidence type="ECO:0000313" key="2">
    <source>
        <dbReference type="Proteomes" id="UP000659630"/>
    </source>
</evidence>